<name>A2FPG3_TRIV3</name>
<gene>
    <name evidence="2" type="ORF">TVAG_199720</name>
</gene>
<dbReference type="InterPro" id="IPR032675">
    <property type="entry name" value="LRR_dom_sf"/>
</dbReference>
<protein>
    <submittedName>
        <fullName evidence="2">Surface antigen BspA-like</fullName>
    </submittedName>
</protein>
<dbReference type="InterPro" id="IPR053139">
    <property type="entry name" value="Surface_bspA-like"/>
</dbReference>
<reference evidence="2" key="2">
    <citation type="journal article" date="2007" name="Science">
        <title>Draft genome sequence of the sexually transmitted pathogen Trichomonas vaginalis.</title>
        <authorList>
            <person name="Carlton J.M."/>
            <person name="Hirt R.P."/>
            <person name="Silva J.C."/>
            <person name="Delcher A.L."/>
            <person name="Schatz M."/>
            <person name="Zhao Q."/>
            <person name="Wortman J.R."/>
            <person name="Bidwell S.L."/>
            <person name="Alsmark U.C.M."/>
            <person name="Besteiro S."/>
            <person name="Sicheritz-Ponten T."/>
            <person name="Noel C.J."/>
            <person name="Dacks J.B."/>
            <person name="Foster P.G."/>
            <person name="Simillion C."/>
            <person name="Van de Peer Y."/>
            <person name="Miranda-Saavedra D."/>
            <person name="Barton G.J."/>
            <person name="Westrop G.D."/>
            <person name="Mueller S."/>
            <person name="Dessi D."/>
            <person name="Fiori P.L."/>
            <person name="Ren Q."/>
            <person name="Paulsen I."/>
            <person name="Zhang H."/>
            <person name="Bastida-Corcuera F.D."/>
            <person name="Simoes-Barbosa A."/>
            <person name="Brown M.T."/>
            <person name="Hayes R.D."/>
            <person name="Mukherjee M."/>
            <person name="Okumura C.Y."/>
            <person name="Schneider R."/>
            <person name="Smith A.J."/>
            <person name="Vanacova S."/>
            <person name="Villalvazo M."/>
            <person name="Haas B.J."/>
            <person name="Pertea M."/>
            <person name="Feldblyum T.V."/>
            <person name="Utterback T.R."/>
            <person name="Shu C.L."/>
            <person name="Osoegawa K."/>
            <person name="de Jong P.J."/>
            <person name="Hrdy I."/>
            <person name="Horvathova L."/>
            <person name="Zubacova Z."/>
            <person name="Dolezal P."/>
            <person name="Malik S.B."/>
            <person name="Logsdon J.M. Jr."/>
            <person name="Henze K."/>
            <person name="Gupta A."/>
            <person name="Wang C.C."/>
            <person name="Dunne R.L."/>
            <person name="Upcroft J.A."/>
            <person name="Upcroft P."/>
            <person name="White O."/>
            <person name="Salzberg S.L."/>
            <person name="Tang P."/>
            <person name="Chiu C.-H."/>
            <person name="Lee Y.-S."/>
            <person name="Embley T.M."/>
            <person name="Coombs G.H."/>
            <person name="Mottram J.C."/>
            <person name="Tachezy J."/>
            <person name="Fraser-Liggett C.M."/>
            <person name="Johnson P.J."/>
        </authorList>
    </citation>
    <scope>NUCLEOTIDE SEQUENCE [LARGE SCALE GENOMIC DNA]</scope>
    <source>
        <strain evidence="2">G3</strain>
    </source>
</reference>
<dbReference type="PANTHER" id="PTHR45661:SF3">
    <property type="entry name" value="IG-LIKE DOMAIN-CONTAINING PROTEIN"/>
    <property type="match status" value="1"/>
</dbReference>
<dbReference type="KEGG" id="tva:4750916"/>
<keyword evidence="1" id="KW-1133">Transmembrane helix</keyword>
<reference evidence="2" key="1">
    <citation type="submission" date="2006-10" db="EMBL/GenBank/DDBJ databases">
        <authorList>
            <person name="Amadeo P."/>
            <person name="Zhao Q."/>
            <person name="Wortman J."/>
            <person name="Fraser-Liggett C."/>
            <person name="Carlton J."/>
        </authorList>
    </citation>
    <scope>NUCLEOTIDE SEQUENCE</scope>
    <source>
        <strain evidence="2">G3</strain>
    </source>
</reference>
<evidence type="ECO:0000313" key="2">
    <source>
        <dbReference type="EMBL" id="EAX93198.1"/>
    </source>
</evidence>
<sequence length="481" mass="54884">MSYLEHLTVQGCKIAAEYWDNYVVLSGDCEHAISFEHEYSFNAGRYNEIKINGLQGLADYAFHDLRHVRKVFLNDTIKVMGKHVFSYCNLLQDVRLPTGITTLPEETFIGCNKLETIVLPDNITKIERQAFRDCSRLRKITFPSNLQYIEGSAFLNCKNLASIDLPSSLRSIGESAFKNTGLTDITLPESITEFGDELFRDCQKLQTVNFTSSGNVSISMFHNCQSLAYVFLSKTQMQISSNAFKECKKIVRIRLPEGLKVIKSFAFEDCENLESIEIPENVEIIDPNFAKKCRKVKSITVHPRNQHFIIHQNALFTSDFKRLILYPPLCQERNFSIPEEVSSFDDNAFSSVTYLRTVILPTHINFISIKHAFIDCTSLETIIYEGTEEIRDNLFYFLKGRVTRVYAPYAYPKETLGGLVITERTGQKLPDRTPTPLKVVKKNYKPIYVAASITFVLMISIIIFVIKVTTVQVKKPDAFAN</sequence>
<evidence type="ECO:0000256" key="1">
    <source>
        <dbReference type="SAM" id="Phobius"/>
    </source>
</evidence>
<keyword evidence="3" id="KW-1185">Reference proteome</keyword>
<dbReference type="SUPFAM" id="SSF52058">
    <property type="entry name" value="L domain-like"/>
    <property type="match status" value="2"/>
</dbReference>
<dbReference type="EMBL" id="DS113925">
    <property type="protein sequence ID" value="EAX93198.1"/>
    <property type="molecule type" value="Genomic_DNA"/>
</dbReference>
<organism evidence="2 3">
    <name type="scientific">Trichomonas vaginalis (strain ATCC PRA-98 / G3)</name>
    <dbReference type="NCBI Taxonomy" id="412133"/>
    <lineage>
        <taxon>Eukaryota</taxon>
        <taxon>Metamonada</taxon>
        <taxon>Parabasalia</taxon>
        <taxon>Trichomonadida</taxon>
        <taxon>Trichomonadidae</taxon>
        <taxon>Trichomonas</taxon>
    </lineage>
</organism>
<proteinExistence type="predicted"/>
<dbReference type="OrthoDB" id="27267at2759"/>
<keyword evidence="1" id="KW-0472">Membrane</keyword>
<dbReference type="InParanoid" id="A2FPG3"/>
<keyword evidence="1" id="KW-0812">Transmembrane</keyword>
<feature type="transmembrane region" description="Helical" evidence="1">
    <location>
        <begin position="447"/>
        <end position="466"/>
    </location>
</feature>
<accession>A2FPG3</accession>
<dbReference type="Pfam" id="PF13306">
    <property type="entry name" value="LRR_5"/>
    <property type="match status" value="2"/>
</dbReference>
<dbReference type="PANTHER" id="PTHR45661">
    <property type="entry name" value="SURFACE ANTIGEN"/>
    <property type="match status" value="1"/>
</dbReference>
<dbReference type="Gene3D" id="3.80.10.10">
    <property type="entry name" value="Ribonuclease Inhibitor"/>
    <property type="match status" value="2"/>
</dbReference>
<dbReference type="VEuPathDB" id="TrichDB:TVAG_199720"/>
<dbReference type="Proteomes" id="UP000001542">
    <property type="component" value="Unassembled WGS sequence"/>
</dbReference>
<dbReference type="eggNOG" id="ENOG502T11S">
    <property type="taxonomic scope" value="Eukaryota"/>
</dbReference>
<dbReference type="RefSeq" id="XP_001306128.1">
    <property type="nucleotide sequence ID" value="XM_001306127.1"/>
</dbReference>
<dbReference type="SMR" id="A2FPG3"/>
<dbReference type="InterPro" id="IPR026906">
    <property type="entry name" value="LRR_5"/>
</dbReference>
<dbReference type="AlphaFoldDB" id="A2FPG3"/>
<evidence type="ECO:0000313" key="3">
    <source>
        <dbReference type="Proteomes" id="UP000001542"/>
    </source>
</evidence>
<dbReference type="VEuPathDB" id="TrichDB:TVAGG3_0029590"/>
<dbReference type="STRING" id="5722.A2FPG3"/>